<dbReference type="Gramene" id="mRNA:HanXRQr2_Chr14g0630011">
    <property type="protein sequence ID" value="CDS:HanXRQr2_Chr14g0630011.1"/>
    <property type="gene ID" value="HanXRQr2_Chr14g0630011"/>
</dbReference>
<dbReference type="AlphaFoldDB" id="A0A9K3H5C9"/>
<organism evidence="2 3">
    <name type="scientific">Helianthus annuus</name>
    <name type="common">Common sunflower</name>
    <dbReference type="NCBI Taxonomy" id="4232"/>
    <lineage>
        <taxon>Eukaryota</taxon>
        <taxon>Viridiplantae</taxon>
        <taxon>Streptophyta</taxon>
        <taxon>Embryophyta</taxon>
        <taxon>Tracheophyta</taxon>
        <taxon>Spermatophyta</taxon>
        <taxon>Magnoliopsida</taxon>
        <taxon>eudicotyledons</taxon>
        <taxon>Gunneridae</taxon>
        <taxon>Pentapetalae</taxon>
        <taxon>asterids</taxon>
        <taxon>campanulids</taxon>
        <taxon>Asterales</taxon>
        <taxon>Asteraceae</taxon>
        <taxon>Asteroideae</taxon>
        <taxon>Heliantheae alliance</taxon>
        <taxon>Heliantheae</taxon>
        <taxon>Helianthus</taxon>
    </lineage>
</organism>
<keyword evidence="3" id="KW-1185">Reference proteome</keyword>
<dbReference type="Proteomes" id="UP000215914">
    <property type="component" value="Unassembled WGS sequence"/>
</dbReference>
<feature type="compositionally biased region" description="Basic and acidic residues" evidence="1">
    <location>
        <begin position="38"/>
        <end position="51"/>
    </location>
</feature>
<dbReference type="EMBL" id="MNCJ02000329">
    <property type="protein sequence ID" value="KAF5767890.1"/>
    <property type="molecule type" value="Genomic_DNA"/>
</dbReference>
<feature type="region of interest" description="Disordered" evidence="1">
    <location>
        <begin position="36"/>
        <end position="59"/>
    </location>
</feature>
<sequence length="59" mass="6849">MDIEIAELKHRLREQTDKSEYLEIDLEAERVKAATAEEATKKAEEAVRHEYTSAQRSTE</sequence>
<gene>
    <name evidence="2" type="ORF">HanXRQr2_Chr14g0630011</name>
</gene>
<evidence type="ECO:0000256" key="1">
    <source>
        <dbReference type="SAM" id="MobiDB-lite"/>
    </source>
</evidence>
<name>A0A9K3H5C9_HELAN</name>
<evidence type="ECO:0000313" key="2">
    <source>
        <dbReference type="EMBL" id="KAF5767890.1"/>
    </source>
</evidence>
<proteinExistence type="predicted"/>
<comment type="caution">
    <text evidence="2">The sequence shown here is derived from an EMBL/GenBank/DDBJ whole genome shotgun (WGS) entry which is preliminary data.</text>
</comment>
<evidence type="ECO:0000313" key="3">
    <source>
        <dbReference type="Proteomes" id="UP000215914"/>
    </source>
</evidence>
<accession>A0A9K3H5C9</accession>
<reference evidence="2" key="2">
    <citation type="submission" date="2020-06" db="EMBL/GenBank/DDBJ databases">
        <title>Helianthus annuus Genome sequencing and assembly Release 2.</title>
        <authorList>
            <person name="Gouzy J."/>
            <person name="Langlade N."/>
            <person name="Munos S."/>
        </authorList>
    </citation>
    <scope>NUCLEOTIDE SEQUENCE</scope>
    <source>
        <tissue evidence="2">Leaves</tissue>
    </source>
</reference>
<protein>
    <submittedName>
        <fullName evidence="2">Uncharacterized protein</fullName>
    </submittedName>
</protein>
<reference evidence="2" key="1">
    <citation type="journal article" date="2017" name="Nature">
        <title>The sunflower genome provides insights into oil metabolism, flowering and Asterid evolution.</title>
        <authorList>
            <person name="Badouin H."/>
            <person name="Gouzy J."/>
            <person name="Grassa C.J."/>
            <person name="Murat F."/>
            <person name="Staton S.E."/>
            <person name="Cottret L."/>
            <person name="Lelandais-Briere C."/>
            <person name="Owens G.L."/>
            <person name="Carrere S."/>
            <person name="Mayjonade B."/>
            <person name="Legrand L."/>
            <person name="Gill N."/>
            <person name="Kane N.C."/>
            <person name="Bowers J.E."/>
            <person name="Hubner S."/>
            <person name="Bellec A."/>
            <person name="Berard A."/>
            <person name="Berges H."/>
            <person name="Blanchet N."/>
            <person name="Boniface M.C."/>
            <person name="Brunel D."/>
            <person name="Catrice O."/>
            <person name="Chaidir N."/>
            <person name="Claudel C."/>
            <person name="Donnadieu C."/>
            <person name="Faraut T."/>
            <person name="Fievet G."/>
            <person name="Helmstetter N."/>
            <person name="King M."/>
            <person name="Knapp S.J."/>
            <person name="Lai Z."/>
            <person name="Le Paslier M.C."/>
            <person name="Lippi Y."/>
            <person name="Lorenzon L."/>
            <person name="Mandel J.R."/>
            <person name="Marage G."/>
            <person name="Marchand G."/>
            <person name="Marquand E."/>
            <person name="Bret-Mestries E."/>
            <person name="Morien E."/>
            <person name="Nambeesan S."/>
            <person name="Nguyen T."/>
            <person name="Pegot-Espagnet P."/>
            <person name="Pouilly N."/>
            <person name="Raftis F."/>
            <person name="Sallet E."/>
            <person name="Schiex T."/>
            <person name="Thomas J."/>
            <person name="Vandecasteele C."/>
            <person name="Vares D."/>
            <person name="Vear F."/>
            <person name="Vautrin S."/>
            <person name="Crespi M."/>
            <person name="Mangin B."/>
            <person name="Burke J.M."/>
            <person name="Salse J."/>
            <person name="Munos S."/>
            <person name="Vincourt P."/>
            <person name="Rieseberg L.H."/>
            <person name="Langlade N.B."/>
        </authorList>
    </citation>
    <scope>NUCLEOTIDE SEQUENCE</scope>
    <source>
        <tissue evidence="2">Leaves</tissue>
    </source>
</reference>